<evidence type="ECO:0000256" key="1">
    <source>
        <dbReference type="SAM" id="SignalP"/>
    </source>
</evidence>
<name>A0ABW3UP37_9BACL</name>
<dbReference type="EMBL" id="JBHTLU010000031">
    <property type="protein sequence ID" value="MFD1222530.1"/>
    <property type="molecule type" value="Genomic_DNA"/>
</dbReference>
<proteinExistence type="predicted"/>
<dbReference type="RefSeq" id="WP_345588134.1">
    <property type="nucleotide sequence ID" value="NZ_BAABJG010000015.1"/>
</dbReference>
<feature type="signal peptide" evidence="1">
    <location>
        <begin position="1"/>
        <end position="25"/>
    </location>
</feature>
<comment type="caution">
    <text evidence="2">The sequence shown here is derived from an EMBL/GenBank/DDBJ whole genome shotgun (WGS) entry which is preliminary data.</text>
</comment>
<gene>
    <name evidence="2" type="ORF">ACFQ4B_20640</name>
</gene>
<protein>
    <submittedName>
        <fullName evidence="2">Uncharacterized protein</fullName>
    </submittedName>
</protein>
<evidence type="ECO:0000313" key="3">
    <source>
        <dbReference type="Proteomes" id="UP001597180"/>
    </source>
</evidence>
<dbReference type="Proteomes" id="UP001597180">
    <property type="component" value="Unassembled WGS sequence"/>
</dbReference>
<accession>A0ABW3UP37</accession>
<reference evidence="3" key="1">
    <citation type="journal article" date="2019" name="Int. J. Syst. Evol. Microbiol.">
        <title>The Global Catalogue of Microorganisms (GCM) 10K type strain sequencing project: providing services to taxonomists for standard genome sequencing and annotation.</title>
        <authorList>
            <consortium name="The Broad Institute Genomics Platform"/>
            <consortium name="The Broad Institute Genome Sequencing Center for Infectious Disease"/>
            <person name="Wu L."/>
            <person name="Ma J."/>
        </authorList>
    </citation>
    <scope>NUCLEOTIDE SEQUENCE [LARGE SCALE GENOMIC DNA]</scope>
    <source>
        <strain evidence="3">CCUG 53270</strain>
    </source>
</reference>
<organism evidence="2 3">
    <name type="scientific">Paenibacillus vulneris</name>
    <dbReference type="NCBI Taxonomy" id="1133364"/>
    <lineage>
        <taxon>Bacteria</taxon>
        <taxon>Bacillati</taxon>
        <taxon>Bacillota</taxon>
        <taxon>Bacilli</taxon>
        <taxon>Bacillales</taxon>
        <taxon>Paenibacillaceae</taxon>
        <taxon>Paenibacillus</taxon>
    </lineage>
</organism>
<keyword evidence="3" id="KW-1185">Reference proteome</keyword>
<keyword evidence="1" id="KW-0732">Signal</keyword>
<evidence type="ECO:0000313" key="2">
    <source>
        <dbReference type="EMBL" id="MFD1222530.1"/>
    </source>
</evidence>
<feature type="chain" id="PRO_5046086855" evidence="1">
    <location>
        <begin position="26"/>
        <end position="95"/>
    </location>
</feature>
<sequence>MKKLKTKLSIITIGASLMLPAAVGAAAPTDTQKPSTTDPGTIVISQTVQTKVNGIYVPGIYVTNKDSLVAFIPGGVGLVVVDKGTALPKGAYYVN</sequence>